<feature type="chain" id="PRO_5040418623" description="PepSY domain-containing protein" evidence="1">
    <location>
        <begin position="27"/>
        <end position="150"/>
    </location>
</feature>
<keyword evidence="1" id="KW-0732">Signal</keyword>
<evidence type="ECO:0000313" key="3">
    <source>
        <dbReference type="Proteomes" id="UP000738359"/>
    </source>
</evidence>
<gene>
    <name evidence="2" type="ORF">BGZ70_000115</name>
</gene>
<dbReference type="OrthoDB" id="5580129at2759"/>
<evidence type="ECO:0000256" key="1">
    <source>
        <dbReference type="SAM" id="SignalP"/>
    </source>
</evidence>
<proteinExistence type="predicted"/>
<accession>A0A9P6J1P7</accession>
<keyword evidence="3" id="KW-1185">Reference proteome</keyword>
<name>A0A9P6J1P7_MORAP</name>
<protein>
    <recommendedName>
        <fullName evidence="4">PepSY domain-containing protein</fullName>
    </recommendedName>
</protein>
<dbReference type="Proteomes" id="UP000738359">
    <property type="component" value="Unassembled WGS sequence"/>
</dbReference>
<evidence type="ECO:0008006" key="4">
    <source>
        <dbReference type="Google" id="ProtNLM"/>
    </source>
</evidence>
<evidence type="ECO:0000313" key="2">
    <source>
        <dbReference type="EMBL" id="KAF9953784.1"/>
    </source>
</evidence>
<dbReference type="EMBL" id="JAAAHY010001017">
    <property type="protein sequence ID" value="KAF9953784.1"/>
    <property type="molecule type" value="Genomic_DNA"/>
</dbReference>
<feature type="signal peptide" evidence="1">
    <location>
        <begin position="1"/>
        <end position="26"/>
    </location>
</feature>
<feature type="non-terminal residue" evidence="2">
    <location>
        <position position="1"/>
    </location>
</feature>
<sequence length="150" mass="16863">MVIRRSTATVLMGLAIAFLTFVSVSAAPVAVADNDIKTLSKGFKDLRQVEGFWDGDDEEYNEDVDAPEGKKHRDMQTLHNALSKPGTAASLVKDTMRPSDDIPDDILKQLKASEPKTTPPTNYSYLSYQWRGNHDFLWFRIDLDTNEVVE</sequence>
<dbReference type="AlphaFoldDB" id="A0A9P6J1P7"/>
<reference evidence="2" key="1">
    <citation type="journal article" date="2020" name="Fungal Divers.">
        <title>Resolving the Mortierellaceae phylogeny through synthesis of multi-gene phylogenetics and phylogenomics.</title>
        <authorList>
            <person name="Vandepol N."/>
            <person name="Liber J."/>
            <person name="Desiro A."/>
            <person name="Na H."/>
            <person name="Kennedy M."/>
            <person name="Barry K."/>
            <person name="Grigoriev I.V."/>
            <person name="Miller A.N."/>
            <person name="O'Donnell K."/>
            <person name="Stajich J.E."/>
            <person name="Bonito G."/>
        </authorList>
    </citation>
    <scope>NUCLEOTIDE SEQUENCE</scope>
    <source>
        <strain evidence="2">CK1249</strain>
    </source>
</reference>
<organism evidence="2 3">
    <name type="scientific">Mortierella alpina</name>
    <name type="common">Oleaginous fungus</name>
    <name type="synonym">Mortierella renispora</name>
    <dbReference type="NCBI Taxonomy" id="64518"/>
    <lineage>
        <taxon>Eukaryota</taxon>
        <taxon>Fungi</taxon>
        <taxon>Fungi incertae sedis</taxon>
        <taxon>Mucoromycota</taxon>
        <taxon>Mortierellomycotina</taxon>
        <taxon>Mortierellomycetes</taxon>
        <taxon>Mortierellales</taxon>
        <taxon>Mortierellaceae</taxon>
        <taxon>Mortierella</taxon>
    </lineage>
</organism>
<comment type="caution">
    <text evidence="2">The sequence shown here is derived from an EMBL/GenBank/DDBJ whole genome shotgun (WGS) entry which is preliminary data.</text>
</comment>